<dbReference type="Proteomes" id="UP000561045">
    <property type="component" value="Unassembled WGS sequence"/>
</dbReference>
<dbReference type="GO" id="GO:0000976">
    <property type="term" value="F:transcription cis-regulatory region binding"/>
    <property type="evidence" value="ECO:0007669"/>
    <property type="project" value="TreeGrafter"/>
</dbReference>
<feature type="DNA-binding region" description="H-T-H motif" evidence="4">
    <location>
        <begin position="38"/>
        <end position="57"/>
    </location>
</feature>
<evidence type="ECO:0000313" key="6">
    <source>
        <dbReference type="EMBL" id="MBB4013555.1"/>
    </source>
</evidence>
<evidence type="ECO:0000313" key="7">
    <source>
        <dbReference type="Proteomes" id="UP000561045"/>
    </source>
</evidence>
<dbReference type="InterPro" id="IPR001647">
    <property type="entry name" value="HTH_TetR"/>
</dbReference>
<keyword evidence="3" id="KW-0804">Transcription</keyword>
<dbReference type="PANTHER" id="PTHR30055:SF234">
    <property type="entry name" value="HTH-TYPE TRANSCRIPTIONAL REGULATOR BETI"/>
    <property type="match status" value="1"/>
</dbReference>
<evidence type="ECO:0000256" key="1">
    <source>
        <dbReference type="ARBA" id="ARBA00023015"/>
    </source>
</evidence>
<dbReference type="Pfam" id="PF00440">
    <property type="entry name" value="TetR_N"/>
    <property type="match status" value="1"/>
</dbReference>
<keyword evidence="1" id="KW-0805">Transcription regulation</keyword>
<dbReference type="EMBL" id="JACIET010000002">
    <property type="protein sequence ID" value="MBB4013555.1"/>
    <property type="molecule type" value="Genomic_DNA"/>
</dbReference>
<dbReference type="PROSITE" id="PS50977">
    <property type="entry name" value="HTH_TETR_2"/>
    <property type="match status" value="1"/>
</dbReference>
<dbReference type="RefSeq" id="WP_183635417.1">
    <property type="nucleotide sequence ID" value="NZ_BAABLE010000005.1"/>
</dbReference>
<dbReference type="InterPro" id="IPR009057">
    <property type="entry name" value="Homeodomain-like_sf"/>
</dbReference>
<evidence type="ECO:0000256" key="2">
    <source>
        <dbReference type="ARBA" id="ARBA00023125"/>
    </source>
</evidence>
<dbReference type="InterPro" id="IPR015292">
    <property type="entry name" value="Tscrpt_reg_YbiH_C"/>
</dbReference>
<reference evidence="6 7" key="1">
    <citation type="submission" date="2020-08" db="EMBL/GenBank/DDBJ databases">
        <title>Genomic Encyclopedia of Type Strains, Phase IV (KMG-IV): sequencing the most valuable type-strain genomes for metagenomic binning, comparative biology and taxonomic classification.</title>
        <authorList>
            <person name="Goeker M."/>
        </authorList>
    </citation>
    <scope>NUCLEOTIDE SEQUENCE [LARGE SCALE GENOMIC DNA]</scope>
    <source>
        <strain evidence="6 7">DSM 106739</strain>
    </source>
</reference>
<dbReference type="Gene3D" id="1.10.357.10">
    <property type="entry name" value="Tetracycline Repressor, domain 2"/>
    <property type="match status" value="1"/>
</dbReference>
<keyword evidence="2 4" id="KW-0238">DNA-binding</keyword>
<name>A0A840BJX5_9RHOO</name>
<evidence type="ECO:0000256" key="3">
    <source>
        <dbReference type="ARBA" id="ARBA00023163"/>
    </source>
</evidence>
<comment type="caution">
    <text evidence="6">The sequence shown here is derived from an EMBL/GenBank/DDBJ whole genome shotgun (WGS) entry which is preliminary data.</text>
</comment>
<feature type="domain" description="HTH tetR-type" evidence="5">
    <location>
        <begin position="15"/>
        <end position="75"/>
    </location>
</feature>
<dbReference type="AlphaFoldDB" id="A0A840BJX5"/>
<evidence type="ECO:0000256" key="4">
    <source>
        <dbReference type="PROSITE-ProRule" id="PRU00335"/>
    </source>
</evidence>
<dbReference type="PRINTS" id="PR00455">
    <property type="entry name" value="HTHTETR"/>
</dbReference>
<dbReference type="SUPFAM" id="SSF48498">
    <property type="entry name" value="Tetracyclin repressor-like, C-terminal domain"/>
    <property type="match status" value="1"/>
</dbReference>
<dbReference type="InterPro" id="IPR036271">
    <property type="entry name" value="Tet_transcr_reg_TetR-rel_C_sf"/>
</dbReference>
<evidence type="ECO:0000259" key="5">
    <source>
        <dbReference type="PROSITE" id="PS50977"/>
    </source>
</evidence>
<protein>
    <submittedName>
        <fullName evidence="6">AcrR family transcriptional regulator</fullName>
    </submittedName>
</protein>
<proteinExistence type="predicted"/>
<dbReference type="GO" id="GO:0003700">
    <property type="term" value="F:DNA-binding transcription factor activity"/>
    <property type="evidence" value="ECO:0007669"/>
    <property type="project" value="TreeGrafter"/>
</dbReference>
<dbReference type="Gene3D" id="1.10.10.60">
    <property type="entry name" value="Homeodomain-like"/>
    <property type="match status" value="1"/>
</dbReference>
<sequence>MPSTPTTTQRTPPGEETRTALLAAATVIFIEEGFRAARVQDIAQRAGVRLSAINYHFGGKDGLYRAVLQHHAELAVSRTPFPPPDPTHPHAAFEAAVRTLVRRFLDPASESRIAALMLRELVNPTEALGMMIERFTRPQMQQFRPIVAAVLGPRASEEQVARAMFSVLSQCMGYISARPLVERLMPVALAGDDLVERIAAHITHFSWGGLIALRDALENPT</sequence>
<gene>
    <name evidence="6" type="ORF">GGR36_002901</name>
</gene>
<dbReference type="InterPro" id="IPR050109">
    <property type="entry name" value="HTH-type_TetR-like_transc_reg"/>
</dbReference>
<keyword evidence="7" id="KW-1185">Reference proteome</keyword>
<dbReference type="PANTHER" id="PTHR30055">
    <property type="entry name" value="HTH-TYPE TRANSCRIPTIONAL REGULATOR RUTR"/>
    <property type="match status" value="1"/>
</dbReference>
<dbReference type="Pfam" id="PF09209">
    <property type="entry name" value="CecR_C"/>
    <property type="match status" value="1"/>
</dbReference>
<accession>A0A840BJX5</accession>
<dbReference type="SUPFAM" id="SSF46689">
    <property type="entry name" value="Homeodomain-like"/>
    <property type="match status" value="1"/>
</dbReference>
<organism evidence="6 7">
    <name type="scientific">Niveibacterium umoris</name>
    <dbReference type="NCBI Taxonomy" id="1193620"/>
    <lineage>
        <taxon>Bacteria</taxon>
        <taxon>Pseudomonadati</taxon>
        <taxon>Pseudomonadota</taxon>
        <taxon>Betaproteobacteria</taxon>
        <taxon>Rhodocyclales</taxon>
        <taxon>Rhodocyclaceae</taxon>
        <taxon>Niveibacterium</taxon>
    </lineage>
</organism>